<dbReference type="GO" id="GO:0016020">
    <property type="term" value="C:membrane"/>
    <property type="evidence" value="ECO:0007669"/>
    <property type="project" value="UniProtKB-SubCell"/>
</dbReference>
<dbReference type="Proteomes" id="UP000007752">
    <property type="component" value="Chromosome 3"/>
</dbReference>
<evidence type="ECO:0000256" key="5">
    <source>
        <dbReference type="RuleBase" id="RU000488"/>
    </source>
</evidence>
<dbReference type="PANTHER" id="PTHR46080:SF19">
    <property type="entry name" value="MITOCHONDRIAL SUBSTRATE CARRIER FAMILY PROTEIN"/>
    <property type="match status" value="1"/>
</dbReference>
<feature type="repeat" description="Solcar" evidence="4">
    <location>
        <begin position="35"/>
        <end position="116"/>
    </location>
</feature>
<keyword evidence="5" id="KW-0813">Transport</keyword>
<comment type="similarity">
    <text evidence="5">Belongs to the mitochondrial carrier (TC 2.A.29) family.</text>
</comment>
<protein>
    <submittedName>
        <fullName evidence="6">Uncharacterized protein</fullName>
    </submittedName>
</protein>
<dbReference type="Gene3D" id="1.50.40.10">
    <property type="entry name" value="Mitochondrial carrier domain"/>
    <property type="match status" value="1"/>
</dbReference>
<dbReference type="EMBL" id="CM000140">
    <property type="protein sequence ID" value="EEE58418.1"/>
    <property type="molecule type" value="Genomic_DNA"/>
</dbReference>
<dbReference type="PROSITE" id="PS50920">
    <property type="entry name" value="SOLCAR"/>
    <property type="match status" value="1"/>
</dbReference>
<evidence type="ECO:0000256" key="2">
    <source>
        <dbReference type="ARBA" id="ARBA00022692"/>
    </source>
</evidence>
<sequence length="175" mass="18227">MSFGVVDMDEEGGAAAAADEIRRLPAEVNWEMLDKSRFFVLGAALFSGVSAALYPAVVVKTHLQVAPPPQAATATAAAILRRDGLRGFYRGFGASLAGTVPARALYMAALEATKSSVGSAAVRLGVSEPAAKARAFRRGGVSRAIAAQVCGHPVDVISQRLMVQTSFTCRYRGGA</sequence>
<accession>B9FBL6</accession>
<reference evidence="6" key="1">
    <citation type="journal article" date="2005" name="PLoS Biol.">
        <title>The genomes of Oryza sativa: a history of duplications.</title>
        <authorList>
            <person name="Yu J."/>
            <person name="Wang J."/>
            <person name="Lin W."/>
            <person name="Li S."/>
            <person name="Li H."/>
            <person name="Zhou J."/>
            <person name="Ni P."/>
            <person name="Dong W."/>
            <person name="Hu S."/>
            <person name="Zeng C."/>
            <person name="Zhang J."/>
            <person name="Zhang Y."/>
            <person name="Li R."/>
            <person name="Xu Z."/>
            <person name="Li S."/>
            <person name="Li X."/>
            <person name="Zheng H."/>
            <person name="Cong L."/>
            <person name="Lin L."/>
            <person name="Yin J."/>
            <person name="Geng J."/>
            <person name="Li G."/>
            <person name="Shi J."/>
            <person name="Liu J."/>
            <person name="Lv H."/>
            <person name="Li J."/>
            <person name="Wang J."/>
            <person name="Deng Y."/>
            <person name="Ran L."/>
            <person name="Shi X."/>
            <person name="Wang X."/>
            <person name="Wu Q."/>
            <person name="Li C."/>
            <person name="Ren X."/>
            <person name="Wang J."/>
            <person name="Wang X."/>
            <person name="Li D."/>
            <person name="Liu D."/>
            <person name="Zhang X."/>
            <person name="Ji Z."/>
            <person name="Zhao W."/>
            <person name="Sun Y."/>
            <person name="Zhang Z."/>
            <person name="Bao J."/>
            <person name="Han Y."/>
            <person name="Dong L."/>
            <person name="Ji J."/>
            <person name="Chen P."/>
            <person name="Wu S."/>
            <person name="Liu J."/>
            <person name="Xiao Y."/>
            <person name="Bu D."/>
            <person name="Tan J."/>
            <person name="Yang L."/>
            <person name="Ye C."/>
            <person name="Zhang J."/>
            <person name="Xu J."/>
            <person name="Zhou Y."/>
            <person name="Yu Y."/>
            <person name="Zhang B."/>
            <person name="Zhuang S."/>
            <person name="Wei H."/>
            <person name="Liu B."/>
            <person name="Lei M."/>
            <person name="Yu H."/>
            <person name="Li Y."/>
            <person name="Xu H."/>
            <person name="Wei S."/>
            <person name="He X."/>
            <person name="Fang L."/>
            <person name="Zhang Z."/>
            <person name="Zhang Y."/>
            <person name="Huang X."/>
            <person name="Su Z."/>
            <person name="Tong W."/>
            <person name="Li J."/>
            <person name="Tong Z."/>
            <person name="Li S."/>
            <person name="Ye J."/>
            <person name="Wang L."/>
            <person name="Fang L."/>
            <person name="Lei T."/>
            <person name="Chen C."/>
            <person name="Chen H."/>
            <person name="Xu Z."/>
            <person name="Li H."/>
            <person name="Huang H."/>
            <person name="Zhang F."/>
            <person name="Xu H."/>
            <person name="Li N."/>
            <person name="Zhao C."/>
            <person name="Li S."/>
            <person name="Dong L."/>
            <person name="Huang Y."/>
            <person name="Li L."/>
            <person name="Xi Y."/>
            <person name="Qi Q."/>
            <person name="Li W."/>
            <person name="Zhang B."/>
            <person name="Hu W."/>
            <person name="Zhang Y."/>
            <person name="Tian X."/>
            <person name="Jiao Y."/>
            <person name="Liang X."/>
            <person name="Jin J."/>
            <person name="Gao L."/>
            <person name="Zheng W."/>
            <person name="Hao B."/>
            <person name="Liu S."/>
            <person name="Wang W."/>
            <person name="Yuan L."/>
            <person name="Cao M."/>
            <person name="McDermott J."/>
            <person name="Samudrala R."/>
            <person name="Wang J."/>
            <person name="Wong G.K."/>
            <person name="Yang H."/>
        </authorList>
    </citation>
    <scope>NUCLEOTIDE SEQUENCE [LARGE SCALE GENOMIC DNA]</scope>
</reference>
<gene>
    <name evidence="6" type="ORF">OsJ_09617</name>
</gene>
<proteinExistence type="inferred from homology"/>
<evidence type="ECO:0000256" key="4">
    <source>
        <dbReference type="PROSITE-ProRule" id="PRU00282"/>
    </source>
</evidence>
<dbReference type="InterPro" id="IPR018108">
    <property type="entry name" value="MCP_transmembrane"/>
</dbReference>
<evidence type="ECO:0000256" key="3">
    <source>
        <dbReference type="ARBA" id="ARBA00023136"/>
    </source>
</evidence>
<comment type="subcellular location">
    <subcellularLocation>
        <location evidence="1">Membrane</location>
        <topology evidence="1">Multi-pass membrane protein</topology>
    </subcellularLocation>
</comment>
<dbReference type="InterPro" id="IPR023395">
    <property type="entry name" value="MCP_dom_sf"/>
</dbReference>
<reference evidence="6" key="2">
    <citation type="submission" date="2008-12" db="EMBL/GenBank/DDBJ databases">
        <title>Improved gene annotation of the rice (Oryza sativa) genomes.</title>
        <authorList>
            <person name="Wang J."/>
            <person name="Li R."/>
            <person name="Fan W."/>
            <person name="Huang Q."/>
            <person name="Zhang J."/>
            <person name="Zhou Y."/>
            <person name="Hu Y."/>
            <person name="Zi S."/>
            <person name="Li J."/>
            <person name="Ni P."/>
            <person name="Zheng H."/>
            <person name="Zhang Y."/>
            <person name="Zhao M."/>
            <person name="Hao Q."/>
            <person name="McDermott J."/>
            <person name="Samudrala R."/>
            <person name="Kristiansen K."/>
            <person name="Wong G.K.-S."/>
        </authorList>
    </citation>
    <scope>NUCLEOTIDE SEQUENCE</scope>
</reference>
<dbReference type="SUPFAM" id="SSF103506">
    <property type="entry name" value="Mitochondrial carrier"/>
    <property type="match status" value="1"/>
</dbReference>
<evidence type="ECO:0000256" key="1">
    <source>
        <dbReference type="ARBA" id="ARBA00004141"/>
    </source>
</evidence>
<organism evidence="6">
    <name type="scientific">Oryza sativa subsp. japonica</name>
    <name type="common">Rice</name>
    <dbReference type="NCBI Taxonomy" id="39947"/>
    <lineage>
        <taxon>Eukaryota</taxon>
        <taxon>Viridiplantae</taxon>
        <taxon>Streptophyta</taxon>
        <taxon>Embryophyta</taxon>
        <taxon>Tracheophyta</taxon>
        <taxon>Spermatophyta</taxon>
        <taxon>Magnoliopsida</taxon>
        <taxon>Liliopsida</taxon>
        <taxon>Poales</taxon>
        <taxon>Poaceae</taxon>
        <taxon>BOP clade</taxon>
        <taxon>Oryzoideae</taxon>
        <taxon>Oryzeae</taxon>
        <taxon>Oryzinae</taxon>
        <taxon>Oryza</taxon>
        <taxon>Oryza sativa</taxon>
    </lineage>
</organism>
<keyword evidence="3 4" id="KW-0472">Membrane</keyword>
<dbReference type="AlphaFoldDB" id="B9FBL6"/>
<keyword evidence="2 4" id="KW-0812">Transmembrane</keyword>
<dbReference type="PANTHER" id="PTHR46080">
    <property type="entry name" value="MITOCHONDRIAL SUBSTRATE CARRIER FAMILY PROTEIN J"/>
    <property type="match status" value="1"/>
</dbReference>
<name>B9FBL6_ORYSJ</name>
<evidence type="ECO:0000313" key="6">
    <source>
        <dbReference type="EMBL" id="EEE58418.1"/>
    </source>
</evidence>
<dbReference type="Pfam" id="PF00153">
    <property type="entry name" value="Mito_carr"/>
    <property type="match status" value="1"/>
</dbReference>